<dbReference type="OrthoDB" id="9764112at2"/>
<dbReference type="InterPro" id="IPR050490">
    <property type="entry name" value="Bact_solute-bd_prot1"/>
</dbReference>
<dbReference type="InterPro" id="IPR006059">
    <property type="entry name" value="SBP"/>
</dbReference>
<evidence type="ECO:0000256" key="2">
    <source>
        <dbReference type="SAM" id="SignalP"/>
    </source>
</evidence>
<dbReference type="EMBL" id="SMAL01000013">
    <property type="protein sequence ID" value="TCT12223.1"/>
    <property type="molecule type" value="Genomic_DNA"/>
</dbReference>
<sequence>MKKVLALMVVLVLMTSLVGCGQKEEQTTPSPSTPTVPDGASVGDEEINLRFSWWGGDARHEATLEVIRLFEEANPNIKVEPEYTAWSGHFERIAAQLTARDEADLMQINFNWFYGFSPDGDGFYDLRELDHILNLNNWPAESFEPITINGKIQGIPTSIGARIYYLNKTMYDRAGVGIPETWDDLMAAGRAFRDNLGPDYYPIGNVNYGEGAAMMTFGYLAQKYGKDIFEGNEMAYTVDELADGFRFMQDLLDNHVIPDFHFDSANRNHENPNWISGRYAGVYLWNSNINVYAQNIDPATNPNVVAAPFIKLGDNDLHSGVFSKILMAFSISNHTNHPEEAAMLLNFLYTDKEAVLAHGLQRAIPLNKIAEEILAAEGQLEGLQYEGHVLTSQTATYSFHPFFEDNTVRSAYSDVFDNFVMMEGSLTPEAAAQEVITNFNRAVREAMSQ</sequence>
<evidence type="ECO:0000256" key="1">
    <source>
        <dbReference type="SAM" id="MobiDB-lite"/>
    </source>
</evidence>
<dbReference type="SUPFAM" id="SSF53850">
    <property type="entry name" value="Periplasmic binding protein-like II"/>
    <property type="match status" value="1"/>
</dbReference>
<keyword evidence="4" id="KW-1185">Reference proteome</keyword>
<organism evidence="3 4">
    <name type="scientific">Natranaerovirga pectinivora</name>
    <dbReference type="NCBI Taxonomy" id="682400"/>
    <lineage>
        <taxon>Bacteria</taxon>
        <taxon>Bacillati</taxon>
        <taxon>Bacillota</taxon>
        <taxon>Clostridia</taxon>
        <taxon>Lachnospirales</taxon>
        <taxon>Natranaerovirgaceae</taxon>
        <taxon>Natranaerovirga</taxon>
    </lineage>
</organism>
<evidence type="ECO:0000313" key="4">
    <source>
        <dbReference type="Proteomes" id="UP000294902"/>
    </source>
</evidence>
<protein>
    <submittedName>
        <fullName evidence="3">Oligogalacturonide transport system substrate-binding protein</fullName>
    </submittedName>
</protein>
<dbReference type="Pfam" id="PF01547">
    <property type="entry name" value="SBP_bac_1"/>
    <property type="match status" value="1"/>
</dbReference>
<gene>
    <name evidence="3" type="ORF">EDC18_11369</name>
</gene>
<comment type="caution">
    <text evidence="3">The sequence shown here is derived from an EMBL/GenBank/DDBJ whole genome shotgun (WGS) entry which is preliminary data.</text>
</comment>
<dbReference type="Proteomes" id="UP000294902">
    <property type="component" value="Unassembled WGS sequence"/>
</dbReference>
<accession>A0A4R3MIK5</accession>
<dbReference type="PANTHER" id="PTHR43649:SF11">
    <property type="entry name" value="ABC TRANSPORTER SUBSTRATE-BINDING PROTEIN YESO-RELATED"/>
    <property type="match status" value="1"/>
</dbReference>
<dbReference type="AlphaFoldDB" id="A0A4R3MIK5"/>
<keyword evidence="2" id="KW-0732">Signal</keyword>
<feature type="region of interest" description="Disordered" evidence="1">
    <location>
        <begin position="22"/>
        <end position="42"/>
    </location>
</feature>
<feature type="chain" id="PRO_5039180173" evidence="2">
    <location>
        <begin position="22"/>
        <end position="449"/>
    </location>
</feature>
<evidence type="ECO:0000313" key="3">
    <source>
        <dbReference type="EMBL" id="TCT12223.1"/>
    </source>
</evidence>
<feature type="signal peptide" evidence="2">
    <location>
        <begin position="1"/>
        <end position="21"/>
    </location>
</feature>
<name>A0A4R3MIK5_9FIRM</name>
<reference evidence="3 4" key="1">
    <citation type="submission" date="2019-03" db="EMBL/GenBank/DDBJ databases">
        <title>Genomic Encyclopedia of Type Strains, Phase IV (KMG-IV): sequencing the most valuable type-strain genomes for metagenomic binning, comparative biology and taxonomic classification.</title>
        <authorList>
            <person name="Goeker M."/>
        </authorList>
    </citation>
    <scope>NUCLEOTIDE SEQUENCE [LARGE SCALE GENOMIC DNA]</scope>
    <source>
        <strain evidence="3 4">DSM 24629</strain>
    </source>
</reference>
<dbReference type="Gene3D" id="3.40.190.10">
    <property type="entry name" value="Periplasmic binding protein-like II"/>
    <property type="match status" value="2"/>
</dbReference>
<proteinExistence type="predicted"/>
<dbReference type="RefSeq" id="WP_132253979.1">
    <property type="nucleotide sequence ID" value="NZ_SMAL01000013.1"/>
</dbReference>
<dbReference type="PROSITE" id="PS51257">
    <property type="entry name" value="PROKAR_LIPOPROTEIN"/>
    <property type="match status" value="1"/>
</dbReference>
<feature type="compositionally biased region" description="Low complexity" evidence="1">
    <location>
        <begin position="27"/>
        <end position="37"/>
    </location>
</feature>
<dbReference type="PANTHER" id="PTHR43649">
    <property type="entry name" value="ARABINOSE-BINDING PROTEIN-RELATED"/>
    <property type="match status" value="1"/>
</dbReference>